<evidence type="ECO:0000313" key="3">
    <source>
        <dbReference type="Proteomes" id="UP001498398"/>
    </source>
</evidence>
<accession>A0ABR1K1Y1</accession>
<protein>
    <submittedName>
        <fullName evidence="2">Uncharacterized protein</fullName>
    </submittedName>
</protein>
<dbReference type="EMBL" id="JBANRG010000003">
    <property type="protein sequence ID" value="KAK7469191.1"/>
    <property type="molecule type" value="Genomic_DNA"/>
</dbReference>
<dbReference type="Proteomes" id="UP001498398">
    <property type="component" value="Unassembled WGS sequence"/>
</dbReference>
<feature type="compositionally biased region" description="Basic and acidic residues" evidence="1">
    <location>
        <begin position="175"/>
        <end position="192"/>
    </location>
</feature>
<feature type="compositionally biased region" description="Low complexity" evidence="1">
    <location>
        <begin position="1"/>
        <end position="22"/>
    </location>
</feature>
<feature type="compositionally biased region" description="Basic and acidic residues" evidence="1">
    <location>
        <begin position="212"/>
        <end position="222"/>
    </location>
</feature>
<proteinExistence type="predicted"/>
<feature type="compositionally biased region" description="Polar residues" evidence="1">
    <location>
        <begin position="23"/>
        <end position="40"/>
    </location>
</feature>
<feature type="region of interest" description="Disordered" evidence="1">
    <location>
        <begin position="1"/>
        <end position="40"/>
    </location>
</feature>
<gene>
    <name evidence="2" type="ORF">VKT23_003682</name>
</gene>
<comment type="caution">
    <text evidence="2">The sequence shown here is derived from an EMBL/GenBank/DDBJ whole genome shotgun (WGS) entry which is preliminary data.</text>
</comment>
<feature type="region of interest" description="Disordered" evidence="1">
    <location>
        <begin position="67"/>
        <end position="222"/>
    </location>
</feature>
<keyword evidence="3" id="KW-1185">Reference proteome</keyword>
<feature type="compositionally biased region" description="Basic residues" evidence="1">
    <location>
        <begin position="67"/>
        <end position="79"/>
    </location>
</feature>
<evidence type="ECO:0000313" key="2">
    <source>
        <dbReference type="EMBL" id="KAK7469191.1"/>
    </source>
</evidence>
<organism evidence="2 3">
    <name type="scientific">Marasmiellus scandens</name>
    <dbReference type="NCBI Taxonomy" id="2682957"/>
    <lineage>
        <taxon>Eukaryota</taxon>
        <taxon>Fungi</taxon>
        <taxon>Dikarya</taxon>
        <taxon>Basidiomycota</taxon>
        <taxon>Agaricomycotina</taxon>
        <taxon>Agaricomycetes</taxon>
        <taxon>Agaricomycetidae</taxon>
        <taxon>Agaricales</taxon>
        <taxon>Marasmiineae</taxon>
        <taxon>Omphalotaceae</taxon>
        <taxon>Marasmiellus</taxon>
    </lineage>
</organism>
<reference evidence="2 3" key="1">
    <citation type="submission" date="2024-01" db="EMBL/GenBank/DDBJ databases">
        <title>A draft genome for the cacao thread blight pathogen Marasmiellus scandens.</title>
        <authorList>
            <person name="Baruah I.K."/>
            <person name="Leung J."/>
            <person name="Bukari Y."/>
            <person name="Amoako-Attah I."/>
            <person name="Meinhardt L.W."/>
            <person name="Bailey B.A."/>
            <person name="Cohen S.P."/>
        </authorList>
    </citation>
    <scope>NUCLEOTIDE SEQUENCE [LARGE SCALE GENOMIC DNA]</scope>
    <source>
        <strain evidence="2 3">GH-19</strain>
    </source>
</reference>
<sequence>MADSSPLSSPPSSMTYTPSSITNSPQYSEPKSSHFSKNGFETSFETTTGYQYTLFVPPEVLRKAVHKDHKKYLKNKSKKIQGQQKQGKIKCEEKENKPMSYNKPWRYISGNARPSGDSQDEPIKLSTNEDDENSKPTLRKCKKTMDEPIELSTDKDDENSKPTLCKRKKTMPEVNEDHNSKGKRKDDDNNEPRRKRRRIVTGSARELVQGPSHEESGEDLAQHDQKFPELPYNPKLTFASLQVPQTVIRSLEKAHMNYLPLHILDGKSFTQLTNRYGLPSLHAEIIRLAVLDCI</sequence>
<name>A0ABR1K1Y1_9AGAR</name>
<evidence type="ECO:0000256" key="1">
    <source>
        <dbReference type="SAM" id="MobiDB-lite"/>
    </source>
</evidence>